<reference evidence="3" key="1">
    <citation type="journal article" date="2017" name="Genome Biol.">
        <title>Comparative genomics reveals high biological diversity and specific adaptations in the industrially and medically important fungal genus Aspergillus.</title>
        <authorList>
            <person name="de Vries R.P."/>
            <person name="Riley R."/>
            <person name="Wiebenga A."/>
            <person name="Aguilar-Osorio G."/>
            <person name="Amillis S."/>
            <person name="Uchima C.A."/>
            <person name="Anderluh G."/>
            <person name="Asadollahi M."/>
            <person name="Askin M."/>
            <person name="Barry K."/>
            <person name="Battaglia E."/>
            <person name="Bayram O."/>
            <person name="Benocci T."/>
            <person name="Braus-Stromeyer S.A."/>
            <person name="Caldana C."/>
            <person name="Canovas D."/>
            <person name="Cerqueira G.C."/>
            <person name="Chen F."/>
            <person name="Chen W."/>
            <person name="Choi C."/>
            <person name="Clum A."/>
            <person name="Dos Santos R.A."/>
            <person name="Damasio A.R."/>
            <person name="Diallinas G."/>
            <person name="Emri T."/>
            <person name="Fekete E."/>
            <person name="Flipphi M."/>
            <person name="Freyberg S."/>
            <person name="Gallo A."/>
            <person name="Gournas C."/>
            <person name="Habgood R."/>
            <person name="Hainaut M."/>
            <person name="Harispe M.L."/>
            <person name="Henrissat B."/>
            <person name="Hilden K.S."/>
            <person name="Hope R."/>
            <person name="Hossain A."/>
            <person name="Karabika E."/>
            <person name="Karaffa L."/>
            <person name="Karanyi Z."/>
            <person name="Krasevec N."/>
            <person name="Kuo A."/>
            <person name="Kusch H."/>
            <person name="LaButti K."/>
            <person name="Lagendijk E.L."/>
            <person name="Lapidus A."/>
            <person name="Levasseur A."/>
            <person name="Lindquist E."/>
            <person name="Lipzen A."/>
            <person name="Logrieco A.F."/>
            <person name="MacCabe A."/>
            <person name="Maekelae M.R."/>
            <person name="Malavazi I."/>
            <person name="Melin P."/>
            <person name="Meyer V."/>
            <person name="Mielnichuk N."/>
            <person name="Miskei M."/>
            <person name="Molnar A.P."/>
            <person name="Mule G."/>
            <person name="Ngan C.Y."/>
            <person name="Orejas M."/>
            <person name="Orosz E."/>
            <person name="Ouedraogo J.P."/>
            <person name="Overkamp K.M."/>
            <person name="Park H.-S."/>
            <person name="Perrone G."/>
            <person name="Piumi F."/>
            <person name="Punt P.J."/>
            <person name="Ram A.F."/>
            <person name="Ramon A."/>
            <person name="Rauscher S."/>
            <person name="Record E."/>
            <person name="Riano-Pachon D.M."/>
            <person name="Robert V."/>
            <person name="Roehrig J."/>
            <person name="Ruller R."/>
            <person name="Salamov A."/>
            <person name="Salih N.S."/>
            <person name="Samson R.A."/>
            <person name="Sandor E."/>
            <person name="Sanguinetti M."/>
            <person name="Schuetze T."/>
            <person name="Sepcic K."/>
            <person name="Shelest E."/>
            <person name="Sherlock G."/>
            <person name="Sophianopoulou V."/>
            <person name="Squina F.M."/>
            <person name="Sun H."/>
            <person name="Susca A."/>
            <person name="Todd R.B."/>
            <person name="Tsang A."/>
            <person name="Unkles S.E."/>
            <person name="van de Wiele N."/>
            <person name="van Rossen-Uffink D."/>
            <person name="Oliveira J.V."/>
            <person name="Vesth T.C."/>
            <person name="Visser J."/>
            <person name="Yu J.-H."/>
            <person name="Zhou M."/>
            <person name="Andersen M.R."/>
            <person name="Archer D.B."/>
            <person name="Baker S.E."/>
            <person name="Benoit I."/>
            <person name="Brakhage A.A."/>
            <person name="Braus G.H."/>
            <person name="Fischer R."/>
            <person name="Frisvad J.C."/>
            <person name="Goldman G.H."/>
            <person name="Houbraken J."/>
            <person name="Oakley B."/>
            <person name="Pocsi I."/>
            <person name="Scazzocchio C."/>
            <person name="Seiboth B."/>
            <person name="vanKuyk P.A."/>
            <person name="Wortman J."/>
            <person name="Dyer P.S."/>
            <person name="Grigoriev I.V."/>
        </authorList>
    </citation>
    <scope>NUCLEOTIDE SEQUENCE [LARGE SCALE GENOMIC DNA]</scope>
    <source>
        <strain evidence="3">ITEM 5010</strain>
    </source>
</reference>
<dbReference type="EMBL" id="KV907497">
    <property type="protein sequence ID" value="OOF96993.1"/>
    <property type="molecule type" value="Genomic_DNA"/>
</dbReference>
<accession>A0A1R3RR76</accession>
<protein>
    <submittedName>
        <fullName evidence="2">Uncharacterized protein</fullName>
    </submittedName>
</protein>
<dbReference type="AlphaFoldDB" id="A0A1R3RR76"/>
<keyword evidence="3" id="KW-1185">Reference proteome</keyword>
<gene>
    <name evidence="2" type="ORF">ASPCADRAFT_205749</name>
</gene>
<feature type="region of interest" description="Disordered" evidence="1">
    <location>
        <begin position="1"/>
        <end position="25"/>
    </location>
</feature>
<evidence type="ECO:0000313" key="3">
    <source>
        <dbReference type="Proteomes" id="UP000188318"/>
    </source>
</evidence>
<dbReference type="VEuPathDB" id="FungiDB:ASPCADRAFT_205749"/>
<dbReference type="Proteomes" id="UP000188318">
    <property type="component" value="Unassembled WGS sequence"/>
</dbReference>
<proteinExistence type="predicted"/>
<evidence type="ECO:0000256" key="1">
    <source>
        <dbReference type="SAM" id="MobiDB-lite"/>
    </source>
</evidence>
<sequence>MTYLNSRMLSQDLVTDHRPSSTPVKTVSTYYLGSVTPTVKKHGAKSPYRWSYPRNSAGLPPVQMAFLIRSSQSEPRMGNRR</sequence>
<name>A0A1R3RR76_ASPC5</name>
<evidence type="ECO:0000313" key="2">
    <source>
        <dbReference type="EMBL" id="OOF96993.1"/>
    </source>
</evidence>
<feature type="compositionally biased region" description="Polar residues" evidence="1">
    <location>
        <begin position="1"/>
        <end position="13"/>
    </location>
</feature>
<organism evidence="2 3">
    <name type="scientific">Aspergillus carbonarius (strain ITEM 5010)</name>
    <dbReference type="NCBI Taxonomy" id="602072"/>
    <lineage>
        <taxon>Eukaryota</taxon>
        <taxon>Fungi</taxon>
        <taxon>Dikarya</taxon>
        <taxon>Ascomycota</taxon>
        <taxon>Pezizomycotina</taxon>
        <taxon>Eurotiomycetes</taxon>
        <taxon>Eurotiomycetidae</taxon>
        <taxon>Eurotiales</taxon>
        <taxon>Aspergillaceae</taxon>
        <taxon>Aspergillus</taxon>
        <taxon>Aspergillus subgen. Circumdati</taxon>
    </lineage>
</organism>